<comment type="similarity">
    <text evidence="3 6">Belongs to the TPP enzyme family.</text>
</comment>
<keyword evidence="4" id="KW-0479">Metal-binding</keyword>
<comment type="cofactor">
    <cofactor evidence="1">
        <name>Mg(2+)</name>
        <dbReference type="ChEBI" id="CHEBI:18420"/>
    </cofactor>
</comment>
<dbReference type="InterPro" id="IPR029035">
    <property type="entry name" value="DHS-like_NAD/FAD-binding_dom"/>
</dbReference>
<dbReference type="EMBL" id="JACHIH010000017">
    <property type="protein sequence ID" value="MBB5048071.1"/>
    <property type="molecule type" value="Genomic_DNA"/>
</dbReference>
<dbReference type="GO" id="GO:0005948">
    <property type="term" value="C:acetolactate synthase complex"/>
    <property type="evidence" value="ECO:0007669"/>
    <property type="project" value="TreeGrafter"/>
</dbReference>
<dbReference type="PANTHER" id="PTHR18968:SF166">
    <property type="entry name" value="2-HYDROXYACYL-COA LYASE 2"/>
    <property type="match status" value="1"/>
</dbReference>
<keyword evidence="10" id="KW-0808">Transferase</keyword>
<dbReference type="PANTHER" id="PTHR18968">
    <property type="entry name" value="THIAMINE PYROPHOSPHATE ENZYMES"/>
    <property type="match status" value="1"/>
</dbReference>
<accession>A0A7W7Z4X0</accession>
<dbReference type="InterPro" id="IPR012000">
    <property type="entry name" value="Thiamin_PyroP_enz_cen_dom"/>
</dbReference>
<dbReference type="GO" id="GO:0003984">
    <property type="term" value="F:acetolactate synthase activity"/>
    <property type="evidence" value="ECO:0007669"/>
    <property type="project" value="UniProtKB-EC"/>
</dbReference>
<evidence type="ECO:0000256" key="6">
    <source>
        <dbReference type="RuleBase" id="RU362132"/>
    </source>
</evidence>
<evidence type="ECO:0000313" key="11">
    <source>
        <dbReference type="Proteomes" id="UP000542353"/>
    </source>
</evidence>
<protein>
    <submittedName>
        <fullName evidence="10">Acetolactate synthase-1/2/3 large subunit</fullName>
        <ecNumber evidence="10">2.2.1.6</ecNumber>
    </submittedName>
</protein>
<feature type="domain" description="Thiamine pyrophosphate enzyme central" evidence="7">
    <location>
        <begin position="199"/>
        <end position="325"/>
    </location>
</feature>
<dbReference type="FunFam" id="3.40.50.970:FF:000007">
    <property type="entry name" value="Acetolactate synthase"/>
    <property type="match status" value="1"/>
</dbReference>
<comment type="caution">
    <text evidence="10">The sequence shown here is derived from an EMBL/GenBank/DDBJ whole genome shotgun (WGS) entry which is preliminary data.</text>
</comment>
<proteinExistence type="inferred from homology"/>
<name>A0A7W7Z4X0_9BRAD</name>
<dbReference type="InterPro" id="IPR012001">
    <property type="entry name" value="Thiamin_PyroP_enz_TPP-bd_dom"/>
</dbReference>
<dbReference type="GO" id="GO:0009097">
    <property type="term" value="P:isoleucine biosynthetic process"/>
    <property type="evidence" value="ECO:0007669"/>
    <property type="project" value="TreeGrafter"/>
</dbReference>
<evidence type="ECO:0000259" key="7">
    <source>
        <dbReference type="Pfam" id="PF00205"/>
    </source>
</evidence>
<evidence type="ECO:0000256" key="2">
    <source>
        <dbReference type="ARBA" id="ARBA00001964"/>
    </source>
</evidence>
<dbReference type="Pfam" id="PF02775">
    <property type="entry name" value="TPP_enzyme_C"/>
    <property type="match status" value="1"/>
</dbReference>
<evidence type="ECO:0000313" key="10">
    <source>
        <dbReference type="EMBL" id="MBB5048071.1"/>
    </source>
</evidence>
<dbReference type="InterPro" id="IPR000399">
    <property type="entry name" value="TPP-bd_CS"/>
</dbReference>
<dbReference type="Proteomes" id="UP000542353">
    <property type="component" value="Unassembled WGS sequence"/>
</dbReference>
<evidence type="ECO:0000256" key="3">
    <source>
        <dbReference type="ARBA" id="ARBA00007812"/>
    </source>
</evidence>
<sequence length="598" mass="65708">MTKRWPAELAVKALQQEGVDVMFGILGGHIQSIIDYSYRAGIKIIMTRHEQAAVHAADGYARLMKKPGVCFATGGPGMLNMITGIHMAYVSRTPMVFLFGGHKERESHRGAVQEAYAAEVCRSITKWTVRVTDPAMASHFIRKAFKDAMTPPYGPVGIEFPVDTFNFEQVEASSQVAYLPGQWLQSPAARAATDPIYAQRAVELLRTAKRPLIMAGEGVHWASAAPQLKVLVERLQIPFNIRRLGRGAIPEDHPLSISGGARKQVVGEADIVLLLGLNVGYLESFGEWKTNAHFIQLQSCAEDVLTTVPTKLEIVADPGMVLEQMLAASETQGAVDADRDPWTARTKALQDEFVRRMAEEALKVSQDAPIHPRWLSKVVSDVTTANTTLVFDSFTASTFLGEHLLAKQAAQVLDAGLSAAFGHGIGMAIGAKLARPDDRVLVMMGDAGVGLGGGDIETAVRYDIPVVYLIYNDSALAAGLEQYCYGENFRVLGPEAYKGFRLTQDVRYDLMYAPLGCYVEHVEDPADIAAALERAFASGKTAVINLISTRHSRHPLYDTATAREMFWHLPADEVEEPVRKRHHEFHYPRFHDGKKIGD</sequence>
<comment type="cofactor">
    <cofactor evidence="2">
        <name>thiamine diphosphate</name>
        <dbReference type="ChEBI" id="CHEBI:58937"/>
    </cofactor>
</comment>
<dbReference type="InterPro" id="IPR045229">
    <property type="entry name" value="TPP_enz"/>
</dbReference>
<dbReference type="CDD" id="cd07035">
    <property type="entry name" value="TPP_PYR_POX_like"/>
    <property type="match status" value="1"/>
</dbReference>
<dbReference type="PROSITE" id="PS00187">
    <property type="entry name" value="TPP_ENZYMES"/>
    <property type="match status" value="1"/>
</dbReference>
<dbReference type="AlphaFoldDB" id="A0A7W7Z4X0"/>
<dbReference type="GO" id="GO:0030976">
    <property type="term" value="F:thiamine pyrophosphate binding"/>
    <property type="evidence" value="ECO:0007669"/>
    <property type="project" value="InterPro"/>
</dbReference>
<dbReference type="EC" id="2.2.1.6" evidence="10"/>
<dbReference type="Pfam" id="PF00205">
    <property type="entry name" value="TPP_enzyme_M"/>
    <property type="match status" value="1"/>
</dbReference>
<keyword evidence="5 6" id="KW-0786">Thiamine pyrophosphate</keyword>
<dbReference type="GO" id="GO:0000287">
    <property type="term" value="F:magnesium ion binding"/>
    <property type="evidence" value="ECO:0007669"/>
    <property type="project" value="InterPro"/>
</dbReference>
<feature type="domain" description="Thiamine pyrophosphate enzyme TPP-binding" evidence="8">
    <location>
        <begin position="401"/>
        <end position="545"/>
    </location>
</feature>
<dbReference type="InterPro" id="IPR029061">
    <property type="entry name" value="THDP-binding"/>
</dbReference>
<dbReference type="Gene3D" id="3.40.50.1220">
    <property type="entry name" value="TPP-binding domain"/>
    <property type="match status" value="1"/>
</dbReference>
<dbReference type="SUPFAM" id="SSF52518">
    <property type="entry name" value="Thiamin diphosphate-binding fold (THDP-binding)"/>
    <property type="match status" value="2"/>
</dbReference>
<evidence type="ECO:0000259" key="8">
    <source>
        <dbReference type="Pfam" id="PF02775"/>
    </source>
</evidence>
<gene>
    <name evidence="10" type="ORF">HNR60_002832</name>
</gene>
<dbReference type="GO" id="GO:0009099">
    <property type="term" value="P:L-valine biosynthetic process"/>
    <property type="evidence" value="ECO:0007669"/>
    <property type="project" value="TreeGrafter"/>
</dbReference>
<evidence type="ECO:0000256" key="5">
    <source>
        <dbReference type="ARBA" id="ARBA00023052"/>
    </source>
</evidence>
<dbReference type="Pfam" id="PF02776">
    <property type="entry name" value="TPP_enzyme_N"/>
    <property type="match status" value="1"/>
</dbReference>
<reference evidence="10 11" key="1">
    <citation type="submission" date="2020-08" db="EMBL/GenBank/DDBJ databases">
        <title>Genomic Encyclopedia of Type Strains, Phase IV (KMG-IV): sequencing the most valuable type-strain genomes for metagenomic binning, comparative biology and taxonomic classification.</title>
        <authorList>
            <person name="Goeker M."/>
        </authorList>
    </citation>
    <scope>NUCLEOTIDE SEQUENCE [LARGE SCALE GENOMIC DNA]</scope>
    <source>
        <strain evidence="10 11">DSM 12706</strain>
    </source>
</reference>
<organism evidence="10 11">
    <name type="scientific">Rhodopseudomonas rhenobacensis</name>
    <dbReference type="NCBI Taxonomy" id="87461"/>
    <lineage>
        <taxon>Bacteria</taxon>
        <taxon>Pseudomonadati</taxon>
        <taxon>Pseudomonadota</taxon>
        <taxon>Alphaproteobacteria</taxon>
        <taxon>Hyphomicrobiales</taxon>
        <taxon>Nitrobacteraceae</taxon>
        <taxon>Rhodopseudomonas</taxon>
    </lineage>
</organism>
<evidence type="ECO:0000256" key="4">
    <source>
        <dbReference type="ARBA" id="ARBA00022723"/>
    </source>
</evidence>
<dbReference type="InterPro" id="IPR011766">
    <property type="entry name" value="TPP_enzyme_TPP-bd"/>
</dbReference>
<dbReference type="GO" id="GO:0050660">
    <property type="term" value="F:flavin adenine dinucleotide binding"/>
    <property type="evidence" value="ECO:0007669"/>
    <property type="project" value="TreeGrafter"/>
</dbReference>
<keyword evidence="11" id="KW-1185">Reference proteome</keyword>
<dbReference type="SUPFAM" id="SSF52467">
    <property type="entry name" value="DHS-like NAD/FAD-binding domain"/>
    <property type="match status" value="1"/>
</dbReference>
<feature type="domain" description="Thiamine pyrophosphate enzyme N-terminal TPP-binding" evidence="9">
    <location>
        <begin position="7"/>
        <end position="114"/>
    </location>
</feature>
<dbReference type="Gene3D" id="3.40.50.970">
    <property type="match status" value="2"/>
</dbReference>
<dbReference type="RefSeq" id="WP_184258462.1">
    <property type="nucleotide sequence ID" value="NZ_JACHIH010000017.1"/>
</dbReference>
<evidence type="ECO:0000256" key="1">
    <source>
        <dbReference type="ARBA" id="ARBA00001946"/>
    </source>
</evidence>
<evidence type="ECO:0000259" key="9">
    <source>
        <dbReference type="Pfam" id="PF02776"/>
    </source>
</evidence>